<dbReference type="KEGG" id="pdm:ADU72_1277"/>
<keyword evidence="3" id="KW-0813">Transport</keyword>
<dbReference type="PIRSF" id="PIRSF002741">
    <property type="entry name" value="MppA"/>
    <property type="match status" value="1"/>
</dbReference>
<dbReference type="SUPFAM" id="SSF53850">
    <property type="entry name" value="Periplasmic binding protein-like II"/>
    <property type="match status" value="1"/>
</dbReference>
<gene>
    <name evidence="8" type="ORF">ADU70_1422</name>
    <name evidence="9" type="ORF">ADU72_1277</name>
</gene>
<dbReference type="Proteomes" id="UP000076405">
    <property type="component" value="Chromosome"/>
</dbReference>
<dbReference type="RefSeq" id="WP_056986168.1">
    <property type="nucleotide sequence ID" value="NZ_BAAAXI010000172.1"/>
</dbReference>
<reference evidence="10 11" key="1">
    <citation type="journal article" date="2016" name="PLoS ONE">
        <title>The Identification of Novel Diagnostic Marker Genes for the Detection of Beer Spoiling Pediococcus damnosus Strains Using the BlAst Diagnostic Gene findEr.</title>
        <authorList>
            <person name="Behr J."/>
            <person name="Geissler A.J."/>
            <person name="Schmid J."/>
            <person name="Zehe A."/>
            <person name="Vogel R.F."/>
        </authorList>
    </citation>
    <scope>NUCLEOTIDE SEQUENCE [LARGE SCALE GENOMIC DNA]</scope>
    <source>
        <strain evidence="8 11">TMW 2.1533</strain>
        <strain evidence="9 10">TMW 2.1535</strain>
    </source>
</reference>
<dbReference type="AlphaFoldDB" id="A0A0R2HGE7"/>
<feature type="domain" description="Solute-binding protein family 5" evidence="7">
    <location>
        <begin position="73"/>
        <end position="453"/>
    </location>
</feature>
<dbReference type="Gene3D" id="3.90.76.10">
    <property type="entry name" value="Dipeptide-binding Protein, Domain 1"/>
    <property type="match status" value="1"/>
</dbReference>
<evidence type="ECO:0000256" key="2">
    <source>
        <dbReference type="ARBA" id="ARBA00005695"/>
    </source>
</evidence>
<evidence type="ECO:0000313" key="8">
    <source>
        <dbReference type="EMBL" id="AMV62906.1"/>
    </source>
</evidence>
<dbReference type="GO" id="GO:0030313">
    <property type="term" value="C:cell envelope"/>
    <property type="evidence" value="ECO:0007669"/>
    <property type="project" value="UniProtKB-SubCell"/>
</dbReference>
<keyword evidence="4 6" id="KW-0732">Signal</keyword>
<dbReference type="Pfam" id="PF00496">
    <property type="entry name" value="SBP_bac_5"/>
    <property type="match status" value="1"/>
</dbReference>
<evidence type="ECO:0000259" key="7">
    <source>
        <dbReference type="Pfam" id="PF00496"/>
    </source>
</evidence>
<organism evidence="8 11">
    <name type="scientific">Pediococcus damnosus</name>
    <dbReference type="NCBI Taxonomy" id="51663"/>
    <lineage>
        <taxon>Bacteria</taxon>
        <taxon>Bacillati</taxon>
        <taxon>Bacillota</taxon>
        <taxon>Bacilli</taxon>
        <taxon>Lactobacillales</taxon>
        <taxon>Lactobacillaceae</taxon>
        <taxon>Pediococcus</taxon>
    </lineage>
</organism>
<protein>
    <submittedName>
        <fullName evidence="8">Oligopeptide ABC transporter, periplasmic oligopeptide-binding protein OppA</fullName>
    </submittedName>
</protein>
<feature type="chain" id="PRO_5044546183" evidence="6">
    <location>
        <begin position="20"/>
        <end position="537"/>
    </location>
</feature>
<comment type="similarity">
    <text evidence="2">Belongs to the bacterial solute-binding protein 5 family.</text>
</comment>
<dbReference type="InterPro" id="IPR039424">
    <property type="entry name" value="SBP_5"/>
</dbReference>
<comment type="subcellular location">
    <subcellularLocation>
        <location evidence="1">Cell envelope</location>
    </subcellularLocation>
</comment>
<evidence type="ECO:0000256" key="4">
    <source>
        <dbReference type="ARBA" id="ARBA00022729"/>
    </source>
</evidence>
<dbReference type="PROSITE" id="PS51257">
    <property type="entry name" value="PROKAR_LIPOPROTEIN"/>
    <property type="match status" value="1"/>
</dbReference>
<dbReference type="Gene3D" id="3.10.105.10">
    <property type="entry name" value="Dipeptide-binding Protein, Domain 3"/>
    <property type="match status" value="1"/>
</dbReference>
<dbReference type="GO" id="GO:0015833">
    <property type="term" value="P:peptide transport"/>
    <property type="evidence" value="ECO:0007669"/>
    <property type="project" value="UniProtKB-KW"/>
</dbReference>
<evidence type="ECO:0000313" key="11">
    <source>
        <dbReference type="Proteomes" id="UP000076405"/>
    </source>
</evidence>
<accession>A0A0R2HGE7</accession>
<dbReference type="GO" id="GO:0042597">
    <property type="term" value="C:periplasmic space"/>
    <property type="evidence" value="ECO:0007669"/>
    <property type="project" value="UniProtKB-ARBA"/>
</dbReference>
<dbReference type="FunFam" id="3.90.76.10:FF:000001">
    <property type="entry name" value="Oligopeptide ABC transporter substrate-binding protein"/>
    <property type="match status" value="1"/>
</dbReference>
<dbReference type="Gene3D" id="3.40.190.10">
    <property type="entry name" value="Periplasmic binding protein-like II"/>
    <property type="match status" value="1"/>
</dbReference>
<dbReference type="EMBL" id="CP012288">
    <property type="protein sequence ID" value="AMV67210.1"/>
    <property type="molecule type" value="Genomic_DNA"/>
</dbReference>
<evidence type="ECO:0000256" key="5">
    <source>
        <dbReference type="ARBA" id="ARBA00022856"/>
    </source>
</evidence>
<dbReference type="InterPro" id="IPR030678">
    <property type="entry name" value="Peptide/Ni-bd"/>
</dbReference>
<dbReference type="InterPro" id="IPR000914">
    <property type="entry name" value="SBP_5_dom"/>
</dbReference>
<sequence>MKKQILAMGAILFSGILFAGCSSTKASNNTEAMNVTLAGNPATADPNKGGDTNSGSLFAQTDEGLYKLDKNNKVVAGAATKVVKPTNGGKTYTFTIKKNAKWSNGKAITAQDFATSFQRQVNPSTKSQVANLLTYVKNYQAVQDGKVKPSALGVKALNNHTLQIQLSKPEPYLKTVLATSLYPVNSAYVQKYGANYGSSSSKVVSSGAYKLVGWNGTKDTWTYVKNPYYWNAKQVKLSKVDVQVVKDDTTGTNLFKGNKVQETAISGQTVSKFSNSSNLNTHLISRMAFLEFNYKKSATSNENLSKAISLILDRKTMTSKVLADGSVPALNMVPKGDATDTANGKDFAGEVGNSLSYNVKDAQKDWKLAQKQLGKKKLTLTMLVDNTTTDKQVGQYIQGQAQKYLKGLAIDVKAMPHAQHIGVASNGGYDINLDGWTGDNQDPEEFLQLGNGEDPVNFTKWSDKHYTKLMNEIDDTNNHTTSERWTLMQEADKYLMAKQGIVPLYQSTASHLVSKDVQGLTYSNQSGDALYQYASIK</sequence>
<dbReference type="OrthoDB" id="403896at2"/>
<feature type="signal peptide" evidence="6">
    <location>
        <begin position="1"/>
        <end position="19"/>
    </location>
</feature>
<dbReference type="PANTHER" id="PTHR30290:SF10">
    <property type="entry name" value="PERIPLASMIC OLIGOPEPTIDE-BINDING PROTEIN-RELATED"/>
    <property type="match status" value="1"/>
</dbReference>
<evidence type="ECO:0000256" key="1">
    <source>
        <dbReference type="ARBA" id="ARBA00004196"/>
    </source>
</evidence>
<evidence type="ECO:0000256" key="3">
    <source>
        <dbReference type="ARBA" id="ARBA00022448"/>
    </source>
</evidence>
<dbReference type="EMBL" id="CP012275">
    <property type="protein sequence ID" value="AMV62906.1"/>
    <property type="molecule type" value="Genomic_DNA"/>
</dbReference>
<evidence type="ECO:0000256" key="6">
    <source>
        <dbReference type="SAM" id="SignalP"/>
    </source>
</evidence>
<keyword evidence="10" id="KW-1185">Reference proteome</keyword>
<keyword evidence="5" id="KW-0571">Peptide transport</keyword>
<evidence type="ECO:0000313" key="9">
    <source>
        <dbReference type="EMBL" id="AMV67210.1"/>
    </source>
</evidence>
<evidence type="ECO:0000313" key="10">
    <source>
        <dbReference type="Proteomes" id="UP000076244"/>
    </source>
</evidence>
<keyword evidence="5" id="KW-0653">Protein transport</keyword>
<dbReference type="GO" id="GO:1904680">
    <property type="term" value="F:peptide transmembrane transporter activity"/>
    <property type="evidence" value="ECO:0007669"/>
    <property type="project" value="TreeGrafter"/>
</dbReference>
<dbReference type="GO" id="GO:0043190">
    <property type="term" value="C:ATP-binding cassette (ABC) transporter complex"/>
    <property type="evidence" value="ECO:0007669"/>
    <property type="project" value="InterPro"/>
</dbReference>
<dbReference type="CDD" id="cd08504">
    <property type="entry name" value="PBP2_OppA"/>
    <property type="match status" value="1"/>
</dbReference>
<dbReference type="PANTHER" id="PTHR30290">
    <property type="entry name" value="PERIPLASMIC BINDING COMPONENT OF ABC TRANSPORTER"/>
    <property type="match status" value="1"/>
</dbReference>
<proteinExistence type="inferred from homology"/>
<dbReference type="Proteomes" id="UP000076244">
    <property type="component" value="Chromosome"/>
</dbReference>
<name>A0A0R2HGE7_9LACO</name>